<dbReference type="InterPro" id="IPR051673">
    <property type="entry name" value="SSDNA_exonuclease_RecJ"/>
</dbReference>
<proteinExistence type="predicted"/>
<protein>
    <recommendedName>
        <fullName evidence="3">DHH family phosphoesterase</fullName>
    </recommendedName>
</protein>
<evidence type="ECO:0000313" key="1">
    <source>
        <dbReference type="EMBL" id="MCQ8242285.1"/>
    </source>
</evidence>
<evidence type="ECO:0008006" key="3">
    <source>
        <dbReference type="Google" id="ProtNLM"/>
    </source>
</evidence>
<name>A0ABT1W1G6_9PROT</name>
<gene>
    <name evidence="1" type="ORF">NFI88_15740</name>
</gene>
<accession>A0ABT1W1G6</accession>
<dbReference type="PANTHER" id="PTHR30255">
    <property type="entry name" value="SINGLE-STRANDED-DNA-SPECIFIC EXONUCLEASE RECJ"/>
    <property type="match status" value="1"/>
</dbReference>
<dbReference type="Proteomes" id="UP001524547">
    <property type="component" value="Unassembled WGS sequence"/>
</dbReference>
<dbReference type="Gene3D" id="3.90.1640.30">
    <property type="match status" value="1"/>
</dbReference>
<dbReference type="EMBL" id="JAMZEJ010000010">
    <property type="protein sequence ID" value="MCQ8242285.1"/>
    <property type="molecule type" value="Genomic_DNA"/>
</dbReference>
<keyword evidence="2" id="KW-1185">Reference proteome</keyword>
<comment type="caution">
    <text evidence="1">The sequence shown here is derived from an EMBL/GenBank/DDBJ whole genome shotgun (WGS) entry which is preliminary data.</text>
</comment>
<reference evidence="1 2" key="1">
    <citation type="submission" date="2022-06" db="EMBL/GenBank/DDBJ databases">
        <title>Rhizosaccharibacter gen. nov. sp. nov. KSS12, endophytic bacteria isolated from sugarcane.</title>
        <authorList>
            <person name="Pitiwittayakul N."/>
        </authorList>
    </citation>
    <scope>NUCLEOTIDE SEQUENCE [LARGE SCALE GENOMIC DNA]</scope>
    <source>
        <strain evidence="1 2">KSS12</strain>
    </source>
</reference>
<organism evidence="1 2">
    <name type="scientific">Rhizosaccharibacter radicis</name>
    <dbReference type="NCBI Taxonomy" id="2782605"/>
    <lineage>
        <taxon>Bacteria</taxon>
        <taxon>Pseudomonadati</taxon>
        <taxon>Pseudomonadota</taxon>
        <taxon>Alphaproteobacteria</taxon>
        <taxon>Acetobacterales</taxon>
        <taxon>Acetobacteraceae</taxon>
        <taxon>Rhizosaccharibacter</taxon>
    </lineage>
</organism>
<dbReference type="PANTHER" id="PTHR30255:SF2">
    <property type="entry name" value="SINGLE-STRANDED-DNA-SPECIFIC EXONUCLEASE RECJ"/>
    <property type="match status" value="1"/>
</dbReference>
<dbReference type="RefSeq" id="WP_422921037.1">
    <property type="nucleotide sequence ID" value="NZ_JAMZEJ010000010.1"/>
</dbReference>
<evidence type="ECO:0000313" key="2">
    <source>
        <dbReference type="Proteomes" id="UP001524547"/>
    </source>
</evidence>
<sequence>MRQDEFAHEVGRRFAEAVSGEGPAGFGAGPVLLLSHDDADGLSSAAILSRSLARMGREPVLRLVGRGENAWSAAMRTELAGWRIDGQEPGALIVADLGLRAEMLRPGMPTIVIDHHVTAGGLRTGVAADRVLGLTGYGADPVPTSSLMSYWCARGLAEAGLTPPPDDLLWLAAIGILGDLGDKAPFPELADARAAVGITALRNAVSLLNAARRSGSGDARPAYEVLREASGPKDVTNGRHPGTARLLDAKAEVAAALDAARRIAPVVRPPVVLIRLHSPCQIHPLVAQSWRTRLKDSLVMAANTGFRPGWVNFAMRTATDTDLVAWLRARTPEGADEQYGNGHAQASGGALPVPVWERFIAGLGFGADESTDRRNAA</sequence>
<dbReference type="InterPro" id="IPR038763">
    <property type="entry name" value="DHH_sf"/>
</dbReference>
<dbReference type="SUPFAM" id="SSF64182">
    <property type="entry name" value="DHH phosphoesterases"/>
    <property type="match status" value="1"/>
</dbReference>